<sequence>MESLAERTERTYRYAIVYSILVVVFYLMSWFGLPVVSFLSFWIAAILSPFAVLMGLLSTLFKTERLIPYLTLGASFVIFVTILVSMVKGLGAA</sequence>
<evidence type="ECO:0000256" key="1">
    <source>
        <dbReference type="SAM" id="Phobius"/>
    </source>
</evidence>
<protein>
    <submittedName>
        <fullName evidence="2">Uncharacterized protein</fullName>
    </submittedName>
</protein>
<proteinExistence type="predicted"/>
<dbReference type="EMBL" id="AVPE01000010">
    <property type="protein sequence ID" value="KGX91404.1"/>
    <property type="molecule type" value="Genomic_DNA"/>
</dbReference>
<feature type="transmembrane region" description="Helical" evidence="1">
    <location>
        <begin position="39"/>
        <end position="57"/>
    </location>
</feature>
<feature type="transmembrane region" description="Helical" evidence="1">
    <location>
        <begin position="69"/>
        <end position="87"/>
    </location>
</feature>
<evidence type="ECO:0000313" key="2">
    <source>
        <dbReference type="EMBL" id="KGX91404.1"/>
    </source>
</evidence>
<name>A0A0A5GHA0_9BACI</name>
<evidence type="ECO:0000313" key="3">
    <source>
        <dbReference type="Proteomes" id="UP000030528"/>
    </source>
</evidence>
<dbReference type="RefSeq" id="WP_026800809.1">
    <property type="nucleotide sequence ID" value="NZ_AULI01000010.1"/>
</dbReference>
<keyword evidence="1" id="KW-0472">Membrane</keyword>
<dbReference type="Proteomes" id="UP000030528">
    <property type="component" value="Unassembled WGS sequence"/>
</dbReference>
<keyword evidence="3" id="KW-1185">Reference proteome</keyword>
<accession>A0A0A5GHA0</accession>
<dbReference type="AlphaFoldDB" id="A0A0A5GHA0"/>
<organism evidence="2 3">
    <name type="scientific">Pontibacillus halophilus JSM 076056 = DSM 19796</name>
    <dbReference type="NCBI Taxonomy" id="1385510"/>
    <lineage>
        <taxon>Bacteria</taxon>
        <taxon>Bacillati</taxon>
        <taxon>Bacillota</taxon>
        <taxon>Bacilli</taxon>
        <taxon>Bacillales</taxon>
        <taxon>Bacillaceae</taxon>
        <taxon>Pontibacillus</taxon>
    </lineage>
</organism>
<reference evidence="2 3" key="1">
    <citation type="submission" date="2013-08" db="EMBL/GenBank/DDBJ databases">
        <authorList>
            <person name="Huang J."/>
            <person name="Wang G."/>
        </authorList>
    </citation>
    <scope>NUCLEOTIDE SEQUENCE [LARGE SCALE GENOMIC DNA]</scope>
    <source>
        <strain evidence="2 3">JSM 076056</strain>
    </source>
</reference>
<dbReference type="STRING" id="1385510.GCA_000425205_02474"/>
<keyword evidence="1" id="KW-0812">Transmembrane</keyword>
<gene>
    <name evidence="2" type="ORF">N781_04530</name>
</gene>
<keyword evidence="1" id="KW-1133">Transmembrane helix</keyword>
<comment type="caution">
    <text evidence="2">The sequence shown here is derived from an EMBL/GenBank/DDBJ whole genome shotgun (WGS) entry which is preliminary data.</text>
</comment>
<feature type="transmembrane region" description="Helical" evidence="1">
    <location>
        <begin position="12"/>
        <end position="33"/>
    </location>
</feature>